<dbReference type="FunFam" id="3.20.20.80:FF:000016">
    <property type="entry name" value="Maltase-glucoamylase, intestinal"/>
    <property type="match status" value="1"/>
</dbReference>
<keyword evidence="4" id="KW-0326">Glycosidase</keyword>
<comment type="similarity">
    <text evidence="1">Belongs to the glycosyl hydrolase 31 family.</text>
</comment>
<feature type="domain" description="Glycosyl hydrolase family 31 C-terminal" evidence="9">
    <location>
        <begin position="1577"/>
        <end position="1666"/>
    </location>
</feature>
<keyword evidence="6" id="KW-1133">Transmembrane helix</keyword>
<dbReference type="GO" id="GO:0004553">
    <property type="term" value="F:hydrolase activity, hydrolyzing O-glycosyl compounds"/>
    <property type="evidence" value="ECO:0007669"/>
    <property type="project" value="InterPro"/>
</dbReference>
<evidence type="ECO:0000259" key="8">
    <source>
        <dbReference type="Pfam" id="PF13802"/>
    </source>
</evidence>
<proteinExistence type="inferred from homology"/>
<keyword evidence="3" id="KW-0325">Glycoprotein</keyword>
<dbReference type="InterPro" id="IPR011013">
    <property type="entry name" value="Gal_mutarotase_sf_dom"/>
</dbReference>
<protein>
    <recommendedName>
        <fullName evidence="5">Maltase</fullName>
    </recommendedName>
</protein>
<dbReference type="InterPro" id="IPR013780">
    <property type="entry name" value="Glyco_hydro_b"/>
</dbReference>
<feature type="domain" description="Glycoside hydrolase family 31 N-terminal" evidence="8">
    <location>
        <begin position="137"/>
        <end position="275"/>
    </location>
</feature>
<dbReference type="Pfam" id="PF21365">
    <property type="entry name" value="Glyco_hydro_31_3rd"/>
    <property type="match status" value="2"/>
</dbReference>
<dbReference type="PROSITE" id="PS00129">
    <property type="entry name" value="GLYCOSYL_HYDROL_F31_1"/>
    <property type="match status" value="1"/>
</dbReference>
<dbReference type="Proteomes" id="UP001295684">
    <property type="component" value="Unassembled WGS sequence"/>
</dbReference>
<dbReference type="Pfam" id="PF13802">
    <property type="entry name" value="Gal_mutarotas_2"/>
    <property type="match status" value="1"/>
</dbReference>
<comment type="caution">
    <text evidence="10">The sequence shown here is derived from an EMBL/GenBank/DDBJ whole genome shotgun (WGS) entry which is preliminary data.</text>
</comment>
<dbReference type="InterPro" id="IPR000322">
    <property type="entry name" value="Glyco_hydro_31_TIM"/>
</dbReference>
<dbReference type="Gene3D" id="2.60.40.1180">
    <property type="entry name" value="Golgi alpha-mannosidase II"/>
    <property type="match status" value="3"/>
</dbReference>
<feature type="domain" description="Glycosyl hydrolase family 31 C-terminal" evidence="9">
    <location>
        <begin position="710"/>
        <end position="801"/>
    </location>
</feature>
<feature type="domain" description="Glycoside hydrolase family 31 TIM barrel" evidence="7">
    <location>
        <begin position="325"/>
        <end position="699"/>
    </location>
</feature>
<sequence>MSKEEEKAYYRINEAEIKDDFEDEEEEASVGEKKSKKNIYIVIACVLFLVVAVVILLLVLLLVGKSRKLPSGYNGFVQKEAANLRHSYFANIRREKNVAVPVHFDEETNPEFTNVDFHLCMISQRAYRLSYRPNKEHLDGQERWEVPDYFIQEDECDERLRLSFGEFEVYEAPFGFSLKNPTHRNTFWLSTHDRNLLLSDKYLEVGFEIHSQEVFGWGERTRDFLLEEGEYTIWPTGIKKTADPGELGYNTYGDHPFVLARLDDNTYIGLFLKNSNAKVLKYTKETQGRSIINFRTTGGILDVYAFMGDTAEKVLQEYHNIIGKPHLPPFWALGFQQGSTSYTTTDIALDSVKRYKEAGIPLETLFLDEIWMKKYLPFSIDTENFDMKKLTTELHNNNQKMYMSMHACIPVYDSYGEIYSYFTRGKKVFIRSASETTDFGGDILIGDFLPGKCAYVDYLKTGAYQFLGDGLRTLWNEFNYDGIQFNYNEIYQDCDGECPTDDSKKAANRFDHLPYNPLGNRNRVGLDSNTISLDAVIGSPSESTKDASVSFNNQGLYGTMQSLTASAYLENNAASPLYNKRAFVLSRSTFPGAGIGVGHWLGENTNTFEDMRYSISGILNFNMFGIPLSGANVCGSEGNDDEEICARWYQLASVYPLSRSYYNTKFGEKEAWAFEKEEYLEAAKNALTLRLSLLRYFYTIFFEISQNGGSFWRPLFFEFPEDDGTTKDIEHTFMIGKALKFTPVLESAGGNGKIMSYFPSNSRFIDLISLEVIEVKGNGKQVSLEARWDYPLIHMREGTIIPYQKFGQSMTTNELVSENYIQLLIFPDRHQNAEGTLYVDKDGISLKEISSNTFEYYKITFSENMIRIALADGFETSGKLDKNQIVENITVVDAAMYNDTDFACMFDENMDSTPIVVDYDEEKETLHFLPRHEKEVIELRSIRGIQFGNSREDESFCNPTYVISDIQVDKEGDYANKKVTVKVEATNGDMSSFDAEFYLLKDNLINVDFVPDISPEPFEMPNIVLNSTLYPNRKSFATGDIMSYLNLPKIGENFYFEIHAKDNKKDLIFSSKGQPIVYTKYYKSMGAHVYGTKMFGIGQRIGEFWKNPGTYAVWNRGAEHVEEDGINPGKNLYGSHPVYFVRRKKGGNDWVGVYEHNSGPQEFVIARDGNGMDITNIKTTGRTNMFFMLNEEIDKVISNYYELVGKPVLPPRWAFGWHQSRFGYNTTDALKEVYNGYREHELPLDGIWSSVDVLDDFRSFTVDEENFEGIKDFINEIKEKGTRYVPIIQSGISAGNNDAYNDGLKRNVFMMSPGGDYKPIIGRSTAGDVVYVDFTYHGSPSYWHDQMEKLNEKLPFDGVWLDMNEITSECDGYCYASQRAEDPIDNKLFYWPGGRDLEVGTVSIDVQHELGSIELDSHSLYGFWQTYMSHVYFGSLNKRPMVISRSTFAGSGKFGGHWLGENRSWYQNMKQSVDNILLFNMFGIPFVGDNVCGFKGNAGIETCTRWYKVAVIYPFSRNHNDFGTDPQEPYIERFNEIVDKTLNITATEIIRKAMMTKYGLHNYMYTQYHKASKDGKVPLKPLFFNYPNEPYSYDYVSSSILVGDAVLASLDTTSGVRQYYYFPGRGEIWCPIWDITKYECIRGGSRTLSKIPIQDIWLHIRAGHVIPLQLSDANKFDLYTGLRSLDDLQNLYTDIGFLLGSDNEAHGEMRFDDGETVDLDHYDEIKVHAKGEIPWVGRNKIDIEFELTHAEATVMTNSQKLGEVLLYNAKKLGFVKSGDGDLVDIDNKQYPVTFTYDDKMDLARIKYEAEEAIPIKNVQRIHIQQPR</sequence>
<dbReference type="PANTHER" id="PTHR22762:SF133">
    <property type="entry name" value="P-TYPE DOMAIN-CONTAINING PROTEIN"/>
    <property type="match status" value="1"/>
</dbReference>
<evidence type="ECO:0000256" key="5">
    <source>
        <dbReference type="ARBA" id="ARBA00041343"/>
    </source>
</evidence>
<evidence type="ECO:0000313" key="10">
    <source>
        <dbReference type="EMBL" id="CAI2383493.1"/>
    </source>
</evidence>
<feature type="domain" description="Glycoside hydrolase family 31 TIM barrel" evidence="7">
    <location>
        <begin position="1207"/>
        <end position="1567"/>
    </location>
</feature>
<evidence type="ECO:0000259" key="9">
    <source>
        <dbReference type="Pfam" id="PF21365"/>
    </source>
</evidence>
<evidence type="ECO:0000313" key="11">
    <source>
        <dbReference type="Proteomes" id="UP001295684"/>
    </source>
</evidence>
<evidence type="ECO:0000256" key="3">
    <source>
        <dbReference type="ARBA" id="ARBA00023180"/>
    </source>
</evidence>
<evidence type="ECO:0000256" key="1">
    <source>
        <dbReference type="ARBA" id="ARBA00007806"/>
    </source>
</evidence>
<dbReference type="EMBL" id="CAMPGE010025767">
    <property type="protein sequence ID" value="CAI2383493.1"/>
    <property type="molecule type" value="Genomic_DNA"/>
</dbReference>
<keyword evidence="6" id="KW-0472">Membrane</keyword>
<dbReference type="CDD" id="cd14752">
    <property type="entry name" value="GH31_N"/>
    <property type="match status" value="2"/>
</dbReference>
<name>A0AAD1Y2H1_EUPCR</name>
<dbReference type="InterPro" id="IPR048395">
    <property type="entry name" value="Glyco_hydro_31_C"/>
</dbReference>
<evidence type="ECO:0000256" key="4">
    <source>
        <dbReference type="ARBA" id="ARBA00023295"/>
    </source>
</evidence>
<dbReference type="GO" id="GO:0005975">
    <property type="term" value="P:carbohydrate metabolic process"/>
    <property type="evidence" value="ECO:0007669"/>
    <property type="project" value="InterPro"/>
</dbReference>
<accession>A0AAD1Y2H1</accession>
<keyword evidence="11" id="KW-1185">Reference proteome</keyword>
<keyword evidence="2" id="KW-0378">Hydrolase</keyword>
<gene>
    <name evidence="10" type="ORF">ECRASSUSDP1_LOCUS24995</name>
</gene>
<evidence type="ECO:0000256" key="2">
    <source>
        <dbReference type="ARBA" id="ARBA00022801"/>
    </source>
</evidence>
<keyword evidence="6" id="KW-0812">Transmembrane</keyword>
<organism evidence="10 11">
    <name type="scientific">Euplotes crassus</name>
    <dbReference type="NCBI Taxonomy" id="5936"/>
    <lineage>
        <taxon>Eukaryota</taxon>
        <taxon>Sar</taxon>
        <taxon>Alveolata</taxon>
        <taxon>Ciliophora</taxon>
        <taxon>Intramacronucleata</taxon>
        <taxon>Spirotrichea</taxon>
        <taxon>Hypotrichia</taxon>
        <taxon>Euplotida</taxon>
        <taxon>Euplotidae</taxon>
        <taxon>Moneuplotes</taxon>
    </lineage>
</organism>
<dbReference type="SUPFAM" id="SSF51445">
    <property type="entry name" value="(Trans)glycosidases"/>
    <property type="match status" value="2"/>
</dbReference>
<dbReference type="GO" id="GO:0030246">
    <property type="term" value="F:carbohydrate binding"/>
    <property type="evidence" value="ECO:0007669"/>
    <property type="project" value="InterPro"/>
</dbReference>
<evidence type="ECO:0000259" key="7">
    <source>
        <dbReference type="Pfam" id="PF01055"/>
    </source>
</evidence>
<dbReference type="Pfam" id="PF01055">
    <property type="entry name" value="Glyco_hydro_31_2nd"/>
    <property type="match status" value="2"/>
</dbReference>
<dbReference type="Gene3D" id="3.20.20.80">
    <property type="entry name" value="Glycosidases"/>
    <property type="match status" value="2"/>
</dbReference>
<dbReference type="InterPro" id="IPR017853">
    <property type="entry name" value="GH"/>
</dbReference>
<dbReference type="Gene3D" id="2.60.40.1760">
    <property type="entry name" value="glycosyl hydrolase (family 31)"/>
    <property type="match status" value="2"/>
</dbReference>
<dbReference type="SUPFAM" id="SSF74650">
    <property type="entry name" value="Galactose mutarotase-like"/>
    <property type="match status" value="2"/>
</dbReference>
<dbReference type="InterPro" id="IPR025887">
    <property type="entry name" value="Glyco_hydro_31_N_dom"/>
</dbReference>
<reference evidence="10" key="1">
    <citation type="submission" date="2023-07" db="EMBL/GenBank/DDBJ databases">
        <authorList>
            <consortium name="AG Swart"/>
            <person name="Singh M."/>
            <person name="Singh A."/>
            <person name="Seah K."/>
            <person name="Emmerich C."/>
        </authorList>
    </citation>
    <scope>NUCLEOTIDE SEQUENCE</scope>
    <source>
        <strain evidence="10">DP1</strain>
    </source>
</reference>
<dbReference type="SUPFAM" id="SSF51011">
    <property type="entry name" value="Glycosyl hydrolase domain"/>
    <property type="match status" value="1"/>
</dbReference>
<dbReference type="InterPro" id="IPR030458">
    <property type="entry name" value="Glyco_hydro_31_AS"/>
</dbReference>
<dbReference type="PANTHER" id="PTHR22762">
    <property type="entry name" value="ALPHA-GLUCOSIDASE"/>
    <property type="match status" value="1"/>
</dbReference>
<feature type="transmembrane region" description="Helical" evidence="6">
    <location>
        <begin position="39"/>
        <end position="63"/>
    </location>
</feature>
<evidence type="ECO:0000256" key="6">
    <source>
        <dbReference type="SAM" id="Phobius"/>
    </source>
</evidence>